<organism evidence="4 5">
    <name type="scientific">Durusdinium trenchii</name>
    <dbReference type="NCBI Taxonomy" id="1381693"/>
    <lineage>
        <taxon>Eukaryota</taxon>
        <taxon>Sar</taxon>
        <taxon>Alveolata</taxon>
        <taxon>Dinophyceae</taxon>
        <taxon>Suessiales</taxon>
        <taxon>Symbiodiniaceae</taxon>
        <taxon>Durusdinium</taxon>
    </lineage>
</organism>
<gene>
    <name evidence="4" type="ORF">CCMP2556_LOCUS2959</name>
</gene>
<keyword evidence="2" id="KW-0808">Transferase</keyword>
<keyword evidence="5" id="KW-1185">Reference proteome</keyword>
<accession>A0ABP0HU71</accession>
<evidence type="ECO:0008006" key="6">
    <source>
        <dbReference type="Google" id="ProtNLM"/>
    </source>
</evidence>
<dbReference type="InterPro" id="IPR029063">
    <property type="entry name" value="SAM-dependent_MTases_sf"/>
</dbReference>
<protein>
    <recommendedName>
        <fullName evidence="6">DNA (cytosine-5-)-methyltransferase</fullName>
    </recommendedName>
</protein>
<keyword evidence="1" id="KW-0489">Methyltransferase</keyword>
<comment type="caution">
    <text evidence="4">The sequence shown here is derived from an EMBL/GenBank/DDBJ whole genome shotgun (WGS) entry which is preliminary data.</text>
</comment>
<sequence>MFDFFGLILRYDVIAKRLGKLGYAVHGDEYNAADFGLPQQRRRAWLLCVQECELATSTNHLSADMNLFRRLSVPLAFCVDMTLNVSKERKNVAAKKTPENDPKWKAGFESQCEIYGKEVAALQGVGFSDWQKYEMGKEPERLIRGFAGNALLAFLTLNEGSIISTSIFQWSFRSDSFWRQPDMATVLDIAKSIALVGWREGEIIGARLVPDDQINLDGDYKQGQLRFDDGGMRGLACGLCWCGLVHFVASLPEDVCVHPSVVELARSLLHLPTCFKSAASDESSNMIKRIIRQNVDSKKLPVSSFEWSQILASLRKNGKQLSVAEAIDLYNANPEVQAHGGASSKDCDKSGAGSLYLDSKKQYAIKHWLEMTSDSARLEVQIALRDGPFQYGPFGEQLSVMAALFLGSQVSVPCPSDSALVAAAGEDTIPINWNLPMTDMSQAILFARIRISFEKATAIIQQPSDRKRYRMAEEELMLLRNRICFWTQVRQFCSSRMNDFADFDRLVSTSNSKDAEFQEIMELRPPAFGVSMLPCAQKQALEQARIQEEGATMDVEKERLKVRDTRWAYFQAALARDQRQLMCVKDAPQKVESLKHRKATAWRLQQAQLGERVVSAYMDKFLRCEVVGKAELAQQRISEYRSFVAQAAGCSETDIFYICIVDLNVPGAKSSERMAELVSLVQFNNDLCPQRNAALIELPEHAKKTSKRGLADEESELQGLLWSSRQVCDTRWVCPFDIHPAADAQTNRRRFSTGRIACNVDGVDDNPFANASELGCAGRPLSSDALLLPLSRDIIVPESLSAEADLKQAERVRPSVETCSAQKGTKRWEALFQSMLTMSGTSLLKNKCVVILNLTGYIEDAGCAALELRLKDAEYKGGFKTSNLFYHSIWFLNKESFGHARLTREVTDAWITRRFSHGGQQFTMEPPALTAADLEAIPGSSLEDMDKMKFEVLERTGPGTTFTIKVDEHKFWSMQTGVIGDQYKELREKHQQLIGRCAVGSEKAEAEPESEENAGAAGSATEMVELESVSKLEETLGIEVKCNSEVSSVQLILAKDSSIWLCSTQDRSIGKCTVLGGFGTGQWVSQSQSDSQPGIDFVMPSDRTLVQLDEASFSSEGQGVSTSTLFKLLVRAEREKGVVEHRVSFLTISRKEDAALEEAGCDGFNVTIKTPMTFRCMRDPRVGDNEDKVTSKNFFAKALAGLAGSGVGGGDGLVSKIFRYRFERVGQNFKVQRPYVITNRVLTLKQNQPLKISKA</sequence>
<evidence type="ECO:0000256" key="1">
    <source>
        <dbReference type="ARBA" id="ARBA00022603"/>
    </source>
</evidence>
<dbReference type="Pfam" id="PF00145">
    <property type="entry name" value="DNA_methylase"/>
    <property type="match status" value="1"/>
</dbReference>
<evidence type="ECO:0000256" key="2">
    <source>
        <dbReference type="ARBA" id="ARBA00022679"/>
    </source>
</evidence>
<dbReference type="InterPro" id="IPR001525">
    <property type="entry name" value="C5_MeTfrase"/>
</dbReference>
<proteinExistence type="predicted"/>
<dbReference type="Gene3D" id="3.40.50.150">
    <property type="entry name" value="Vaccinia Virus protein VP39"/>
    <property type="match status" value="1"/>
</dbReference>
<evidence type="ECO:0000256" key="3">
    <source>
        <dbReference type="SAM" id="MobiDB-lite"/>
    </source>
</evidence>
<reference evidence="4 5" key="1">
    <citation type="submission" date="2024-02" db="EMBL/GenBank/DDBJ databases">
        <authorList>
            <person name="Chen Y."/>
            <person name="Shah S."/>
            <person name="Dougan E. K."/>
            <person name="Thang M."/>
            <person name="Chan C."/>
        </authorList>
    </citation>
    <scope>NUCLEOTIDE SEQUENCE [LARGE SCALE GENOMIC DNA]</scope>
</reference>
<evidence type="ECO:0000313" key="5">
    <source>
        <dbReference type="Proteomes" id="UP001642484"/>
    </source>
</evidence>
<dbReference type="Proteomes" id="UP001642484">
    <property type="component" value="Unassembled WGS sequence"/>
</dbReference>
<name>A0ABP0HU71_9DINO</name>
<evidence type="ECO:0000313" key="4">
    <source>
        <dbReference type="EMBL" id="CAK8992689.1"/>
    </source>
</evidence>
<feature type="region of interest" description="Disordered" evidence="3">
    <location>
        <begin position="1002"/>
        <end position="1021"/>
    </location>
</feature>
<dbReference type="EMBL" id="CAXAMN010001115">
    <property type="protein sequence ID" value="CAK8992689.1"/>
    <property type="molecule type" value="Genomic_DNA"/>
</dbReference>
<dbReference type="SUPFAM" id="SSF53335">
    <property type="entry name" value="S-adenosyl-L-methionine-dependent methyltransferases"/>
    <property type="match status" value="1"/>
</dbReference>